<dbReference type="EMBL" id="SWJQ01000333">
    <property type="protein sequence ID" value="TRZ16125.1"/>
    <property type="molecule type" value="Genomic_DNA"/>
</dbReference>
<comment type="caution">
    <text evidence="1">The sequence shown here is derived from an EMBL/GenBank/DDBJ whole genome shotgun (WGS) entry which is preliminary data.</text>
</comment>
<dbReference type="AlphaFoldDB" id="A0A8K1GCG3"/>
<keyword evidence="2" id="KW-1185">Reference proteome</keyword>
<name>A0A8K1GCG3_9PASS</name>
<dbReference type="Proteomes" id="UP000796761">
    <property type="component" value="Unassembled WGS sequence"/>
</dbReference>
<accession>A0A8K1GCG3</accession>
<dbReference type="OrthoDB" id="1683831at2759"/>
<evidence type="ECO:0000313" key="2">
    <source>
        <dbReference type="Proteomes" id="UP000796761"/>
    </source>
</evidence>
<proteinExistence type="predicted"/>
<organism evidence="1 2">
    <name type="scientific">Zosterops borbonicus</name>
    <dbReference type="NCBI Taxonomy" id="364589"/>
    <lineage>
        <taxon>Eukaryota</taxon>
        <taxon>Metazoa</taxon>
        <taxon>Chordata</taxon>
        <taxon>Craniata</taxon>
        <taxon>Vertebrata</taxon>
        <taxon>Euteleostomi</taxon>
        <taxon>Archelosauria</taxon>
        <taxon>Archosauria</taxon>
        <taxon>Dinosauria</taxon>
        <taxon>Saurischia</taxon>
        <taxon>Theropoda</taxon>
        <taxon>Coelurosauria</taxon>
        <taxon>Aves</taxon>
        <taxon>Neognathae</taxon>
        <taxon>Neoaves</taxon>
        <taxon>Telluraves</taxon>
        <taxon>Australaves</taxon>
        <taxon>Passeriformes</taxon>
        <taxon>Sylvioidea</taxon>
        <taxon>Zosteropidae</taxon>
        <taxon>Zosterops</taxon>
    </lineage>
</organism>
<protein>
    <submittedName>
        <fullName evidence="1">Uncharacterized protein</fullName>
    </submittedName>
</protein>
<evidence type="ECO:0000313" key="1">
    <source>
        <dbReference type="EMBL" id="TRZ16125.1"/>
    </source>
</evidence>
<gene>
    <name evidence="1" type="ORF">HGM15179_010978</name>
</gene>
<reference evidence="1" key="1">
    <citation type="submission" date="2019-04" db="EMBL/GenBank/DDBJ databases">
        <title>Genome assembly of Zosterops borbonicus 15179.</title>
        <authorList>
            <person name="Leroy T."/>
            <person name="Anselmetti Y."/>
            <person name="Tilak M.-K."/>
            <person name="Nabholz B."/>
        </authorList>
    </citation>
    <scope>NUCLEOTIDE SEQUENCE</scope>
    <source>
        <strain evidence="1">HGM_15179</strain>
        <tissue evidence="1">Muscle</tissue>
    </source>
</reference>
<sequence length="162" mass="18081">MTMEKEQCPCSPCGSMGDAEIHLQPMEEPHTRPGGGLEDTVTPMLFKVVYVIWAMELVKDQEHKSYEEQLRELGVFSLEKRRFTGDLNTPSNLLKSCCQVRVGLCSQATSDRATGNLHKLHQRRFSLDIRMNSFLKGLSGIAQDSGEVTIPASVQETTRHGS</sequence>